<accession>A0A2K8TB25</accession>
<dbReference type="AlphaFoldDB" id="A0A2K8TB25"/>
<dbReference type="RefSeq" id="WP_225912865.1">
    <property type="nucleotide sequence ID" value="NZ_CAWNNC010000009.1"/>
</dbReference>
<dbReference type="KEGG" id="nfl:COO91_11147"/>
<proteinExistence type="predicted"/>
<name>A0A2K8TB25_9NOSO</name>
<sequence>MESTKRPPKPQQPKLIKHIPAAKQPEVQDLTNSDAQVELYQDAAETPAIYAVLKTVAQSTDSVSKPTEKQELFSPTPDDSKLLEELTTDQQPGHPPVEEKPLEPPKVKPQVTGKRNKKKIDSPPATKPYIPFQDRPEEEELLPEPCQHMQFLDCNSEVGRVIFECYHCQQGIISEYTGEPVMGEYKGRPSVIFTKVKCPNCEQTAIRLQAREVLSTTAIPSPWQQ</sequence>
<evidence type="ECO:0000313" key="3">
    <source>
        <dbReference type="Proteomes" id="UP000232003"/>
    </source>
</evidence>
<reference evidence="2 3" key="1">
    <citation type="submission" date="2017-11" db="EMBL/GenBank/DDBJ databases">
        <title>Complete genome of a free-living desiccation-tolerant cyanobacterium and its photosynthetic adaptation to extreme terrestrial habitat.</title>
        <authorList>
            <person name="Shang J."/>
        </authorList>
    </citation>
    <scope>NUCLEOTIDE SEQUENCE [LARGE SCALE GENOMIC DNA]</scope>
    <source>
        <strain evidence="2 3">CCNUN1</strain>
        <plasmid evidence="3">pnfsy08</plasmid>
    </source>
</reference>
<evidence type="ECO:0000256" key="1">
    <source>
        <dbReference type="SAM" id="MobiDB-lite"/>
    </source>
</evidence>
<protein>
    <submittedName>
        <fullName evidence="2">Uncharacterized protein</fullName>
    </submittedName>
</protein>
<dbReference type="Proteomes" id="UP000232003">
    <property type="component" value="Plasmid pNFSY08"/>
</dbReference>
<keyword evidence="2" id="KW-0614">Plasmid</keyword>
<feature type="region of interest" description="Disordered" evidence="1">
    <location>
        <begin position="57"/>
        <end position="131"/>
    </location>
</feature>
<feature type="region of interest" description="Disordered" evidence="1">
    <location>
        <begin position="1"/>
        <end position="33"/>
    </location>
</feature>
<feature type="compositionally biased region" description="Basic and acidic residues" evidence="1">
    <location>
        <begin position="96"/>
        <end position="106"/>
    </location>
</feature>
<evidence type="ECO:0000313" key="2">
    <source>
        <dbReference type="EMBL" id="AUB44894.1"/>
    </source>
</evidence>
<organism evidence="2 3">
    <name type="scientific">Nostoc flagelliforme CCNUN1</name>
    <dbReference type="NCBI Taxonomy" id="2038116"/>
    <lineage>
        <taxon>Bacteria</taxon>
        <taxon>Bacillati</taxon>
        <taxon>Cyanobacteriota</taxon>
        <taxon>Cyanophyceae</taxon>
        <taxon>Nostocales</taxon>
        <taxon>Nostocaceae</taxon>
        <taxon>Nostoc</taxon>
    </lineage>
</organism>
<geneLocation type="plasmid" evidence="3">
    <name>pnfsy08</name>
</geneLocation>
<keyword evidence="3" id="KW-1185">Reference proteome</keyword>
<gene>
    <name evidence="2" type="ORF">COO91_11147</name>
</gene>
<dbReference type="EMBL" id="CP024793">
    <property type="protein sequence ID" value="AUB44894.1"/>
    <property type="molecule type" value="Genomic_DNA"/>
</dbReference>